<dbReference type="Proteomes" id="UP000076830">
    <property type="component" value="Chromosome"/>
</dbReference>
<dbReference type="EMBL" id="CP015249">
    <property type="protein sequence ID" value="ANB18854.1"/>
    <property type="molecule type" value="Genomic_DNA"/>
</dbReference>
<protein>
    <submittedName>
        <fullName evidence="2">Serine protease, subtilase family</fullName>
    </submittedName>
</protein>
<keyword evidence="2" id="KW-0645">Protease</keyword>
<dbReference type="Gene3D" id="2.120.10.30">
    <property type="entry name" value="TolB, C-terminal domain"/>
    <property type="match status" value="1"/>
</dbReference>
<evidence type="ECO:0000313" key="2">
    <source>
        <dbReference type="EMBL" id="ANB18854.1"/>
    </source>
</evidence>
<feature type="chain" id="PRO_5007813500" evidence="1">
    <location>
        <begin position="25"/>
        <end position="780"/>
    </location>
</feature>
<keyword evidence="3" id="KW-1185">Reference proteome</keyword>
<dbReference type="RefSeq" id="WP_067648899.1">
    <property type="nucleotide sequence ID" value="NZ_CP015249.1"/>
</dbReference>
<sequence length="780" mass="80481">MNAPQLLPAVSTLVLALAGAAASAQPLPYGSFNPAGRVLDFGEGRSVAQDDGRGSCTSGLCLTVTLALADPGNPALCGTATTLDVTVGDEVNICYTLTNHTATTFNYHTLVDGDVGTLLSNHVQAVAPHASFQYNRVIVASTSQNATSGDFTSTWTATDVRPGYAASTAAPPPFIDISTSGTALSIGDDNATAITAPFPLRFYGAESTSLCIGNNGGLVFGGGACSTFPYGNRALPATNLTGASLLPYWDDLMATGTVYHGAVGSAPNRQFVVAWHDKANYGDTGASAGQHGATFEVVFNESSDTLLFAYRTASFGGPAASYDNGASATVGLQKDASMANQFSYNTANLTDGMTISWTPILPASATATADAVLDIGAPRVSLTPSPGTGFNPVVSAGALISQPLTIANLGDRDLHWSWQAPSTRAHFPVSPRRAIEDFARSAAGRALASPDRRGQLAAHPRGVDSVPAYGLRNGTAATIAFVSFDVLDATDLSVLNVGHPTTFAADFINDDFSKQYGITAFAGLPNLYTTDTQTGEAELIAPVSIPATGVANNPYGAAWDPVTHTMYVTAPTFGTLSTAIYTVNLTNGDATLIGTIQQRMINDIAIDASGLMYGIDVQNDVLVAIDKTTAEAQTIGPTGLSLWFSQGLDFDDRTGTLYLAAYDQTVGNVYTIDTTTGQATLVGPSFGEVGGFSIATSGTVCASETGTPWIRFADGGGTVAAAASANTDIGFDAATLAPGSYQANLCFYSNDPDQPRLVVPVSLTVNSGDLLFRDGFDGTP</sequence>
<dbReference type="OrthoDB" id="9815730at2"/>
<evidence type="ECO:0000256" key="1">
    <source>
        <dbReference type="SAM" id="SignalP"/>
    </source>
</evidence>
<evidence type="ECO:0000313" key="3">
    <source>
        <dbReference type="Proteomes" id="UP000076830"/>
    </source>
</evidence>
<keyword evidence="2" id="KW-0378">Hydrolase</keyword>
<dbReference type="GO" id="GO:0008233">
    <property type="term" value="F:peptidase activity"/>
    <property type="evidence" value="ECO:0007669"/>
    <property type="project" value="UniProtKB-KW"/>
</dbReference>
<dbReference type="KEGG" id="dko:I596_2861"/>
<feature type="signal peptide" evidence="1">
    <location>
        <begin position="1"/>
        <end position="24"/>
    </location>
</feature>
<reference evidence="2 3" key="1">
    <citation type="submission" date="2016-04" db="EMBL/GenBank/DDBJ databases">
        <title>Complete genome sequence of Dokdonella koreensis DS-123T.</title>
        <authorList>
            <person name="Kim J.F."/>
            <person name="Lee H."/>
            <person name="Kwak M.-J."/>
        </authorList>
    </citation>
    <scope>NUCLEOTIDE SEQUENCE [LARGE SCALE GENOMIC DNA]</scope>
    <source>
        <strain evidence="2 3">DS-123</strain>
    </source>
</reference>
<proteinExistence type="predicted"/>
<dbReference type="SUPFAM" id="SSF63825">
    <property type="entry name" value="YWTD domain"/>
    <property type="match status" value="1"/>
</dbReference>
<organism evidence="2 3">
    <name type="scientific">Dokdonella koreensis DS-123</name>
    <dbReference type="NCBI Taxonomy" id="1300342"/>
    <lineage>
        <taxon>Bacteria</taxon>
        <taxon>Pseudomonadati</taxon>
        <taxon>Pseudomonadota</taxon>
        <taxon>Gammaproteobacteria</taxon>
        <taxon>Lysobacterales</taxon>
        <taxon>Rhodanobacteraceae</taxon>
        <taxon>Dokdonella</taxon>
    </lineage>
</organism>
<accession>A0A160DWM6</accession>
<dbReference type="AlphaFoldDB" id="A0A160DWM6"/>
<gene>
    <name evidence="2" type="ORF">I596_2861</name>
</gene>
<dbReference type="GO" id="GO:0006508">
    <property type="term" value="P:proteolysis"/>
    <property type="evidence" value="ECO:0007669"/>
    <property type="project" value="UniProtKB-KW"/>
</dbReference>
<dbReference type="InterPro" id="IPR011042">
    <property type="entry name" value="6-blade_b-propeller_TolB-like"/>
</dbReference>
<name>A0A160DWM6_9GAMM</name>
<keyword evidence="1" id="KW-0732">Signal</keyword>
<dbReference type="STRING" id="1300342.I596_2861"/>